<evidence type="ECO:0000313" key="2">
    <source>
        <dbReference type="EMBL" id="KAJ2891960.1"/>
    </source>
</evidence>
<keyword evidence="3" id="KW-1185">Reference proteome</keyword>
<protein>
    <submittedName>
        <fullName evidence="2">Uncharacterized protein</fullName>
    </submittedName>
</protein>
<sequence length="127" mass="14877">MSSGKITDARIEQLKGLQGHYKEIKEKKMEEQKKLEEKKKEWEALEEQLGELSNMINIEEEQLMAAATRTSLENREMETPIASFQMELDQLQGQITMKQEEIDVQLLVIKRIDEQIENAEEEIEVLQ</sequence>
<evidence type="ECO:0000313" key="3">
    <source>
        <dbReference type="Proteomes" id="UP001201980"/>
    </source>
</evidence>
<gene>
    <name evidence="2" type="ORF">MKZ38_010503</name>
</gene>
<evidence type="ECO:0000256" key="1">
    <source>
        <dbReference type="SAM" id="Coils"/>
    </source>
</evidence>
<name>A0AAD5WMW0_9PEZI</name>
<organism evidence="2 3">
    <name type="scientific">Zalerion maritima</name>
    <dbReference type="NCBI Taxonomy" id="339359"/>
    <lineage>
        <taxon>Eukaryota</taxon>
        <taxon>Fungi</taxon>
        <taxon>Dikarya</taxon>
        <taxon>Ascomycota</taxon>
        <taxon>Pezizomycotina</taxon>
        <taxon>Sordariomycetes</taxon>
        <taxon>Lulworthiomycetidae</taxon>
        <taxon>Lulworthiales</taxon>
        <taxon>Lulworthiaceae</taxon>
        <taxon>Zalerion</taxon>
    </lineage>
</organism>
<feature type="coiled-coil region" evidence="1">
    <location>
        <begin position="14"/>
        <end position="122"/>
    </location>
</feature>
<accession>A0AAD5WMW0</accession>
<reference evidence="2" key="1">
    <citation type="submission" date="2022-07" db="EMBL/GenBank/DDBJ databases">
        <title>Draft genome sequence of Zalerion maritima ATCC 34329, a (micro)plastics degrading marine fungus.</title>
        <authorList>
            <person name="Paco A."/>
            <person name="Goncalves M.F.M."/>
            <person name="Rocha-Santos T.A.P."/>
            <person name="Alves A."/>
        </authorList>
    </citation>
    <scope>NUCLEOTIDE SEQUENCE</scope>
    <source>
        <strain evidence="2">ATCC 34329</strain>
    </source>
</reference>
<dbReference type="AlphaFoldDB" id="A0AAD5WMW0"/>
<dbReference type="EMBL" id="JAKWBI020000933">
    <property type="protein sequence ID" value="KAJ2891960.1"/>
    <property type="molecule type" value="Genomic_DNA"/>
</dbReference>
<dbReference type="Proteomes" id="UP001201980">
    <property type="component" value="Unassembled WGS sequence"/>
</dbReference>
<comment type="caution">
    <text evidence="2">The sequence shown here is derived from an EMBL/GenBank/DDBJ whole genome shotgun (WGS) entry which is preliminary data.</text>
</comment>
<proteinExistence type="predicted"/>
<keyword evidence="1" id="KW-0175">Coiled coil</keyword>